<name>A0ABW1SLJ6_9LACO</name>
<protein>
    <submittedName>
        <fullName evidence="2">Type II toxin-antitoxin system prevent-host-death family antitoxin</fullName>
    </submittedName>
</protein>
<dbReference type="Proteomes" id="UP001596171">
    <property type="component" value="Unassembled WGS sequence"/>
</dbReference>
<reference evidence="3" key="1">
    <citation type="journal article" date="2019" name="Int. J. Syst. Evol. Microbiol.">
        <title>The Global Catalogue of Microorganisms (GCM) 10K type strain sequencing project: providing services to taxonomists for standard genome sequencing and annotation.</title>
        <authorList>
            <consortium name="The Broad Institute Genomics Platform"/>
            <consortium name="The Broad Institute Genome Sequencing Center for Infectious Disease"/>
            <person name="Wu L."/>
            <person name="Ma J."/>
        </authorList>
    </citation>
    <scope>NUCLEOTIDE SEQUENCE [LARGE SCALE GENOMIC DNA]</scope>
    <source>
        <strain evidence="3">CCM 8930</strain>
    </source>
</reference>
<sequence>MISIAPTTALEHYQTLLDQVKSANPVILTEDDQEKYIILDLNDYKKLINGLSLLTDLTDSKKLKDSSK</sequence>
<dbReference type="Gene3D" id="3.40.1620.10">
    <property type="entry name" value="YefM-like domain"/>
    <property type="match status" value="1"/>
</dbReference>
<proteinExistence type="inferred from homology"/>
<evidence type="ECO:0000313" key="3">
    <source>
        <dbReference type="Proteomes" id="UP001596171"/>
    </source>
</evidence>
<comment type="caution">
    <text evidence="2">The sequence shown here is derived from an EMBL/GenBank/DDBJ whole genome shotgun (WGS) entry which is preliminary data.</text>
</comment>
<evidence type="ECO:0000256" key="1">
    <source>
        <dbReference type="ARBA" id="ARBA00009981"/>
    </source>
</evidence>
<gene>
    <name evidence="2" type="ORF">ACFP1L_09740</name>
</gene>
<dbReference type="EMBL" id="JBHSSE010000018">
    <property type="protein sequence ID" value="MFC6202149.1"/>
    <property type="molecule type" value="Genomic_DNA"/>
</dbReference>
<evidence type="ECO:0000313" key="2">
    <source>
        <dbReference type="EMBL" id="MFC6202149.1"/>
    </source>
</evidence>
<accession>A0ABW1SLJ6</accession>
<dbReference type="SUPFAM" id="SSF143120">
    <property type="entry name" value="YefM-like"/>
    <property type="match status" value="1"/>
</dbReference>
<dbReference type="RefSeq" id="WP_137615456.1">
    <property type="nucleotide sequence ID" value="NZ_BJDI01000003.1"/>
</dbReference>
<organism evidence="2 3">
    <name type="scientific">Lactiplantibacillus nangangensis</name>
    <dbReference type="NCBI Taxonomy" id="2559917"/>
    <lineage>
        <taxon>Bacteria</taxon>
        <taxon>Bacillati</taxon>
        <taxon>Bacillota</taxon>
        <taxon>Bacilli</taxon>
        <taxon>Lactobacillales</taxon>
        <taxon>Lactobacillaceae</taxon>
        <taxon>Lactiplantibacillus</taxon>
    </lineage>
</organism>
<keyword evidence="3" id="KW-1185">Reference proteome</keyword>
<dbReference type="InterPro" id="IPR036165">
    <property type="entry name" value="YefM-like_sf"/>
</dbReference>
<comment type="similarity">
    <text evidence="1">Belongs to the phD/YefM antitoxin family.</text>
</comment>